<evidence type="ECO:0008006" key="2">
    <source>
        <dbReference type="Google" id="ProtNLM"/>
    </source>
</evidence>
<dbReference type="SUPFAM" id="SSF51658">
    <property type="entry name" value="Xylose isomerase-like"/>
    <property type="match status" value="1"/>
</dbReference>
<dbReference type="EMBL" id="UINC01141852">
    <property type="protein sequence ID" value="SVD29839.1"/>
    <property type="molecule type" value="Genomic_DNA"/>
</dbReference>
<dbReference type="AlphaFoldDB" id="A0A382U6A2"/>
<name>A0A382U6A2_9ZZZZ</name>
<proteinExistence type="predicted"/>
<dbReference type="Gene3D" id="3.20.20.150">
    <property type="entry name" value="Divalent-metal-dependent TIM barrel enzymes"/>
    <property type="match status" value="1"/>
</dbReference>
<reference evidence="1" key="1">
    <citation type="submission" date="2018-05" db="EMBL/GenBank/DDBJ databases">
        <authorList>
            <person name="Lanie J.A."/>
            <person name="Ng W.-L."/>
            <person name="Kazmierczak K.M."/>
            <person name="Andrzejewski T.M."/>
            <person name="Davidsen T.M."/>
            <person name="Wayne K.J."/>
            <person name="Tettelin H."/>
            <person name="Glass J.I."/>
            <person name="Rusch D."/>
            <person name="Podicherti R."/>
            <person name="Tsui H.-C.T."/>
            <person name="Winkler M.E."/>
        </authorList>
    </citation>
    <scope>NUCLEOTIDE SEQUENCE</scope>
</reference>
<gene>
    <name evidence="1" type="ORF">METZ01_LOCUS382693</name>
</gene>
<evidence type="ECO:0000313" key="1">
    <source>
        <dbReference type="EMBL" id="SVD29839.1"/>
    </source>
</evidence>
<protein>
    <recommendedName>
        <fullName evidence="2">Xylose isomerase-like TIM barrel domain-containing protein</fullName>
    </recommendedName>
</protein>
<dbReference type="InterPro" id="IPR036237">
    <property type="entry name" value="Xyl_isomerase-like_sf"/>
</dbReference>
<feature type="non-terminal residue" evidence="1">
    <location>
        <position position="95"/>
    </location>
</feature>
<organism evidence="1">
    <name type="scientific">marine metagenome</name>
    <dbReference type="NCBI Taxonomy" id="408172"/>
    <lineage>
        <taxon>unclassified sequences</taxon>
        <taxon>metagenomes</taxon>
        <taxon>ecological metagenomes</taxon>
    </lineage>
</organism>
<sequence>MYVGCQGIGTSKRELQFLTRHGVTHMDATLDPDDIDLLTRSREAAAAEGVELEMIHIPIAESITLADDPQRDKDLDKICGWIENAGKAGLRGLNY</sequence>
<accession>A0A382U6A2</accession>